<evidence type="ECO:0000256" key="1">
    <source>
        <dbReference type="ARBA" id="ARBA00022884"/>
    </source>
</evidence>
<organism evidence="2 3">
    <name type="scientific">Brassica carinata</name>
    <name type="common">Ethiopian mustard</name>
    <name type="synonym">Abyssinian cabbage</name>
    <dbReference type="NCBI Taxonomy" id="52824"/>
    <lineage>
        <taxon>Eukaryota</taxon>
        <taxon>Viridiplantae</taxon>
        <taxon>Streptophyta</taxon>
        <taxon>Embryophyta</taxon>
        <taxon>Tracheophyta</taxon>
        <taxon>Spermatophyta</taxon>
        <taxon>Magnoliopsida</taxon>
        <taxon>eudicotyledons</taxon>
        <taxon>Gunneridae</taxon>
        <taxon>Pentapetalae</taxon>
        <taxon>rosids</taxon>
        <taxon>malvids</taxon>
        <taxon>Brassicales</taxon>
        <taxon>Brassicaceae</taxon>
        <taxon>Brassiceae</taxon>
        <taxon>Brassica</taxon>
    </lineage>
</organism>
<dbReference type="Proteomes" id="UP000886595">
    <property type="component" value="Unassembled WGS sequence"/>
</dbReference>
<dbReference type="OrthoDB" id="1932641at2759"/>
<reference evidence="2 3" key="1">
    <citation type="submission" date="2020-02" db="EMBL/GenBank/DDBJ databases">
        <authorList>
            <person name="Ma Q."/>
            <person name="Huang Y."/>
            <person name="Song X."/>
            <person name="Pei D."/>
        </authorList>
    </citation>
    <scope>NUCLEOTIDE SEQUENCE [LARGE SCALE GENOMIC DNA]</scope>
    <source>
        <strain evidence="2">Sxm20200214</strain>
        <tissue evidence="2">Leaf</tissue>
    </source>
</reference>
<dbReference type="InterPro" id="IPR055212">
    <property type="entry name" value="KH-I_PNO1_first"/>
</dbReference>
<keyword evidence="1" id="KW-0694">RNA-binding</keyword>
<evidence type="ECO:0000313" key="2">
    <source>
        <dbReference type="EMBL" id="KAG2305728.1"/>
    </source>
</evidence>
<keyword evidence="3" id="KW-1185">Reference proteome</keyword>
<dbReference type="GO" id="GO:0005634">
    <property type="term" value="C:nucleus"/>
    <property type="evidence" value="ECO:0007669"/>
    <property type="project" value="TreeGrafter"/>
</dbReference>
<comment type="caution">
    <text evidence="2">The sequence shown here is derived from an EMBL/GenBank/DDBJ whole genome shotgun (WGS) entry which is preliminary data.</text>
</comment>
<evidence type="ECO:0000313" key="3">
    <source>
        <dbReference type="Proteomes" id="UP000886595"/>
    </source>
</evidence>
<gene>
    <name evidence="2" type="ORF">Bca52824_025476</name>
</gene>
<sequence>MAESTQMEVQFREIPIPPNCYTPLKKAWLDIYTTVYEQMKVDIRLNLKTRKVELKNRHESHDTPNVSNLLKAADFVHAFMLDIHDAVAL</sequence>
<dbReference type="PANTHER" id="PTHR12826">
    <property type="entry name" value="RIBONUCLEASE Y"/>
    <property type="match status" value="1"/>
</dbReference>
<dbReference type="AlphaFoldDB" id="A0A8X7SGB3"/>
<dbReference type="GO" id="GO:0003723">
    <property type="term" value="F:RNA binding"/>
    <property type="evidence" value="ECO:0007669"/>
    <property type="project" value="UniProtKB-KW"/>
</dbReference>
<protein>
    <submittedName>
        <fullName evidence="2">Uncharacterized protein</fullName>
    </submittedName>
</protein>
<dbReference type="CDD" id="cd22391">
    <property type="entry name" value="KH-I_PNO1_rpt1"/>
    <property type="match status" value="1"/>
</dbReference>
<proteinExistence type="predicted"/>
<name>A0A8X7SGB3_BRACI</name>
<dbReference type="EMBL" id="JAAMPC010000006">
    <property type="protein sequence ID" value="KAG2305728.1"/>
    <property type="molecule type" value="Genomic_DNA"/>
</dbReference>
<dbReference type="PANTHER" id="PTHR12826:SF13">
    <property type="entry name" value="RNA-BINDING PROTEIN PNO1"/>
    <property type="match status" value="1"/>
</dbReference>
<accession>A0A8X7SGB3</accession>